<feature type="compositionally biased region" description="Acidic residues" evidence="3">
    <location>
        <begin position="427"/>
        <end position="440"/>
    </location>
</feature>
<keyword evidence="2" id="KW-0067">ATP-binding</keyword>
<feature type="compositionally biased region" description="Low complexity" evidence="3">
    <location>
        <begin position="761"/>
        <end position="773"/>
    </location>
</feature>
<evidence type="ECO:0000256" key="3">
    <source>
        <dbReference type="SAM" id="MobiDB-lite"/>
    </source>
</evidence>
<feature type="compositionally biased region" description="Basic and acidic residues" evidence="3">
    <location>
        <begin position="441"/>
        <end position="456"/>
    </location>
</feature>
<protein>
    <recommendedName>
        <fullName evidence="6">Midasin</fullName>
    </recommendedName>
</protein>
<evidence type="ECO:0000313" key="4">
    <source>
        <dbReference type="EMBL" id="CAK9104978.1"/>
    </source>
</evidence>
<evidence type="ECO:0000256" key="2">
    <source>
        <dbReference type="ARBA" id="ARBA00022840"/>
    </source>
</evidence>
<feature type="region of interest" description="Disordered" evidence="3">
    <location>
        <begin position="346"/>
        <end position="872"/>
    </location>
</feature>
<dbReference type="Proteomes" id="UP001642484">
    <property type="component" value="Unassembled WGS sequence"/>
</dbReference>
<comment type="caution">
    <text evidence="4">The sequence shown here is derived from an EMBL/GenBank/DDBJ whole genome shotgun (WGS) entry which is preliminary data.</text>
</comment>
<dbReference type="EMBL" id="CAXAMN010026694">
    <property type="protein sequence ID" value="CAK9104978.1"/>
    <property type="molecule type" value="Genomic_DNA"/>
</dbReference>
<dbReference type="PANTHER" id="PTHR48103">
    <property type="entry name" value="MIDASIN-RELATED"/>
    <property type="match status" value="1"/>
</dbReference>
<gene>
    <name evidence="4" type="ORF">CCMP2556_LOCUS49159</name>
</gene>
<evidence type="ECO:0008006" key="6">
    <source>
        <dbReference type="Google" id="ProtNLM"/>
    </source>
</evidence>
<feature type="compositionally biased region" description="Basic and acidic residues" evidence="3">
    <location>
        <begin position="836"/>
        <end position="848"/>
    </location>
</feature>
<feature type="region of interest" description="Disordered" evidence="3">
    <location>
        <begin position="305"/>
        <end position="333"/>
    </location>
</feature>
<dbReference type="SUPFAM" id="SSF53300">
    <property type="entry name" value="vWA-like"/>
    <property type="match status" value="1"/>
</dbReference>
<feature type="compositionally biased region" description="Acidic residues" evidence="3">
    <location>
        <begin position="554"/>
        <end position="567"/>
    </location>
</feature>
<organism evidence="4 5">
    <name type="scientific">Durusdinium trenchii</name>
    <dbReference type="NCBI Taxonomy" id="1381693"/>
    <lineage>
        <taxon>Eukaryota</taxon>
        <taxon>Sar</taxon>
        <taxon>Alveolata</taxon>
        <taxon>Dinophyceae</taxon>
        <taxon>Suessiales</taxon>
        <taxon>Symbiodiniaceae</taxon>
        <taxon>Durusdinium</taxon>
    </lineage>
</organism>
<feature type="compositionally biased region" description="Low complexity" evidence="3">
    <location>
        <begin position="681"/>
        <end position="692"/>
    </location>
</feature>
<dbReference type="PANTHER" id="PTHR48103:SF2">
    <property type="entry name" value="MIDASIN"/>
    <property type="match status" value="1"/>
</dbReference>
<feature type="compositionally biased region" description="Basic and acidic residues" evidence="3">
    <location>
        <begin position="465"/>
        <end position="491"/>
    </location>
</feature>
<keyword evidence="5" id="KW-1185">Reference proteome</keyword>
<feature type="compositionally biased region" description="Basic and acidic residues" evidence="3">
    <location>
        <begin position="609"/>
        <end position="628"/>
    </location>
</feature>
<evidence type="ECO:0000313" key="5">
    <source>
        <dbReference type="Proteomes" id="UP001642484"/>
    </source>
</evidence>
<accession>A0ABP0RYR5</accession>
<dbReference type="InterPro" id="IPR036465">
    <property type="entry name" value="vWFA_dom_sf"/>
</dbReference>
<evidence type="ECO:0000256" key="1">
    <source>
        <dbReference type="ARBA" id="ARBA00022741"/>
    </source>
</evidence>
<sequence>MPTSSWPFQAFQNAVVRLHDLYGATLADRSLQVATSLLSSTFSQLDRLLEGTTQAQLIAKYTAQATEVPTDELDALASSFHSVVTFVHQSEEFQSLASQVDPEGAEHVRVKAHFLENLVAEAKEAIKLMRSSLSAASAVPSAVVTSLSSSAQDLEANLGQLDSLHQRAIDEDTALRPLRTLLLAVQHALQAYSSDPSLSLKAARVENGEDEESLAVPQLGVGRESRLKSLLEILPMGQIEGALMLHLTQLPASPTLSPLGPFVKQTLQLSQAILLGGLEAMLAASQITLSILRLVSFMMEKGLNAKEEEKEGDGEGGETEWASGTGMGQGEGLRDVTDEIEDDAQLEGTRNEKEGEQPEPEQPKPEEDKAREVGFDLDTEAKAMPEKEEDQQQDQEKDNEEEQELDRQQGEVDLSKGGTLDEKLWNGDEDDKEDEEDGDANNEKEKGPQEEIEAHGAEGQGEAETTAKDGEDSKSKKDPKNEAKDVEKEDIPEQEPQEPDKTDFEDKDAQFDVQMQPQGPSGADGEGEGEGEGQGEGEGEQGDADSDFIKSDIEMEGEGGEDDEDEGSEGKCEEEVGDLDAAEPGVPQEKLEDGPDALEQDGMEPCVQGEDKPQEEQDDNAENKDVDPSKAQTTDGSKPPEPLQQGDPGTPSAGKDTTAPQQRQQDEQMFGGSTGESANFQSQAQQDAQDASAGDERGGSTATATDSRGDRTEVPSAKPQKSAADKTQAPSRPSPAEGEGSEERRLQKLDILREADGGDDAMGQQQEAGAEQGLHLADPKSGLEALGETKENAGVDQKAMGITEQDGEAEEENEAMAMDEEQPGKQEQKLPSMHLQETKEGELPDDQGRLSQAPPQETEEKMQLEGPRGGTNVSNVSATLGDSRHQAMEVDAEGEAEDEVVWKKRSEHEAMQLWGELERSTSPLAAALCEQLRTILEPTLKGRLQGYFRTGKRISMRRVIPFIASNYRRDKIWLRRTKPSKREYQIVVAIDNSRSMKECSVGPIALQTLCVLCQALAQLEVGEYAVLAFGSASPRVLLPLGSGQPHANSFNWTQAGPLLREFTFEEESVQSHDRSLADMMRLSSELFDERSGPSPARPFSQMSIIISDGRFNKNKVRPWVHSALARQQLPLLIIVDAEFEGAQPAGSTAKRSVFDLRAVTYESGRCQVVPYLQDFPFPYYVVVQDLQSLPAILSDVMKQWFELATSA</sequence>
<feature type="compositionally biased region" description="Basic and acidic residues" evidence="3">
    <location>
        <begin position="405"/>
        <end position="426"/>
    </location>
</feature>
<feature type="compositionally biased region" description="Basic and acidic residues" evidence="3">
    <location>
        <begin position="498"/>
        <end position="510"/>
    </location>
</feature>
<name>A0ABP0RYR5_9DINO</name>
<keyword evidence="1" id="KW-0547">Nucleotide-binding</keyword>
<feature type="compositionally biased region" description="Acidic residues" evidence="3">
    <location>
        <begin position="387"/>
        <end position="404"/>
    </location>
</feature>
<feature type="compositionally biased region" description="Acidic residues" evidence="3">
    <location>
        <begin position="525"/>
        <end position="546"/>
    </location>
</feature>
<feature type="compositionally biased region" description="Basic and acidic residues" evidence="3">
    <location>
        <begin position="349"/>
        <end position="386"/>
    </location>
</feature>
<feature type="compositionally biased region" description="Acidic residues" evidence="3">
    <location>
        <begin position="805"/>
        <end position="821"/>
    </location>
</feature>
<reference evidence="4 5" key="1">
    <citation type="submission" date="2024-02" db="EMBL/GenBank/DDBJ databases">
        <authorList>
            <person name="Chen Y."/>
            <person name="Shah S."/>
            <person name="Dougan E. K."/>
            <person name="Thang M."/>
            <person name="Chan C."/>
        </authorList>
    </citation>
    <scope>NUCLEOTIDE SEQUENCE [LARGE SCALE GENOMIC DNA]</scope>
</reference>
<proteinExistence type="predicted"/>
<feature type="compositionally biased region" description="Basic and acidic residues" evidence="3">
    <location>
        <begin position="741"/>
        <end position="756"/>
    </location>
</feature>